<dbReference type="AlphaFoldDB" id="A0AAW4LAN8"/>
<keyword evidence="2" id="KW-1185">Reference proteome</keyword>
<dbReference type="NCBIfam" id="TIGR01904">
    <property type="entry name" value="GSu_C4xC__C2xCH"/>
    <property type="match status" value="5"/>
</dbReference>
<reference evidence="1 2" key="1">
    <citation type="submission" date="2021-05" db="EMBL/GenBank/DDBJ databases">
        <title>The draft genome of Geobacter pelophilus DSM 12255.</title>
        <authorList>
            <person name="Xu Z."/>
            <person name="Masuda Y."/>
            <person name="Itoh H."/>
            <person name="Senoo K."/>
        </authorList>
    </citation>
    <scope>NUCLEOTIDE SEQUENCE [LARGE SCALE GENOMIC DNA]</scope>
    <source>
        <strain evidence="1 2">DSM 12255</strain>
    </source>
</reference>
<proteinExistence type="predicted"/>
<dbReference type="EMBL" id="JAHCVJ010000021">
    <property type="protein sequence ID" value="MBT0666665.1"/>
    <property type="molecule type" value="Genomic_DNA"/>
</dbReference>
<comment type="caution">
    <text evidence="1">The sequence shown here is derived from an EMBL/GenBank/DDBJ whole genome shotgun (WGS) entry which is preliminary data.</text>
</comment>
<dbReference type="Gene3D" id="1.10.1130.10">
    <property type="entry name" value="Flavocytochrome C3, Chain A"/>
    <property type="match status" value="1"/>
</dbReference>
<gene>
    <name evidence="1" type="ORF">KI809_20355</name>
</gene>
<evidence type="ECO:0000313" key="1">
    <source>
        <dbReference type="EMBL" id="MBT0666665.1"/>
    </source>
</evidence>
<evidence type="ECO:0000313" key="2">
    <source>
        <dbReference type="Proteomes" id="UP000811899"/>
    </source>
</evidence>
<feature type="non-terminal residue" evidence="1">
    <location>
        <position position="816"/>
    </location>
</feature>
<dbReference type="RefSeq" id="WP_214173431.1">
    <property type="nucleotide sequence ID" value="NZ_JAHCVJ010000021.1"/>
</dbReference>
<dbReference type="Proteomes" id="UP000811899">
    <property type="component" value="Unassembled WGS sequence"/>
</dbReference>
<protein>
    <submittedName>
        <fullName evidence="1">CxxxxCH/CxxCH domain-containing protein</fullName>
    </submittedName>
</protein>
<dbReference type="InterPro" id="IPR036280">
    <property type="entry name" value="Multihaem_cyt_sf"/>
</dbReference>
<dbReference type="Pfam" id="PF09698">
    <property type="entry name" value="GSu_C4xC__C2xCH"/>
    <property type="match status" value="4"/>
</dbReference>
<accession>A0AAW4LAN8</accession>
<organism evidence="1 2">
    <name type="scientific">Geoanaerobacter pelophilus</name>
    <dbReference type="NCBI Taxonomy" id="60036"/>
    <lineage>
        <taxon>Bacteria</taxon>
        <taxon>Pseudomonadati</taxon>
        <taxon>Thermodesulfobacteriota</taxon>
        <taxon>Desulfuromonadia</taxon>
        <taxon>Geobacterales</taxon>
        <taxon>Geobacteraceae</taxon>
        <taxon>Geoanaerobacter</taxon>
    </lineage>
</organism>
<dbReference type="SUPFAM" id="SSF48695">
    <property type="entry name" value="Multiheme cytochromes"/>
    <property type="match status" value="2"/>
</dbReference>
<sequence>MIESTIAKKGDDTMGKQINCSRSCRQRKPVVVTILALLIGLVIFDVSPSFAADLMHNSRDTGSTRWNGRWGISGGRYGEFTCATCHEPLADNLKSIRKTISVMNPISSHTFPGGSKSVTVIFQNNTGMGNDRAAHSSSNRICEVCHSQLTYHNADSNNNTGVPKLGHPNNYGQEGVCTSCHLHNVGFKASCGGCHGNPPLYANLGVPDGLILKPRPSKALKTGEAGAHKAHMDHGVSVCDNCHYISDGSTKMPNESRTIQLGFYGFGGKVTSGKYFPWSSAGRGYPVRSSTPNTTVAAVVPNYNNANRCTQVYCHGGGIKVGGTTVKQPLAGFGSYTSWSWTAPTGTATCGSCHPATAANPPTMGSHVKHAGRMLDGRYEISCDKCHPATDSSHVQGVIRWELYTSDQRIGGGATYRGARKTNTSQLAPNLPYGQCANFYCHSNGKGGLGNVATPIWGDTSGFADCKGCHGGTLASGSPLATGSHAGHINTTANSSLGTPIGCVACHAKTVSNDTTVSVVANHVNILKEYSGVRAGKSYAPATGVCSNVYCHSDGKGRQNVPFTAVNGWNSGTVYSDCIRCHGNDNRFGHFSSIAGEPNYKSGAQGSYSANSHRKHVANYGGAATCFKCHVETVTTAGTAILGNSVKHVDGTRNVLADGTYASFNWNQSPKTCTSNVCHFNKTVTWGGTLNCSGCHGSDAATLTTKKHSAHISTSANPSLGTALECAECHAKTVSGNATIIGYAAHSNKVYGDYSGVRAGRSYNATDGICANVYCHSDGKGRQNVAFTAGNGWNSAATYADCKQCHGNDEQFGHYS</sequence>
<dbReference type="InterPro" id="IPR010176">
    <property type="entry name" value="C4xCH_C2xCH_motif_GEOSU"/>
</dbReference>
<name>A0AAW4LAN8_9BACT</name>